<evidence type="ECO:0000256" key="1">
    <source>
        <dbReference type="ARBA" id="ARBA00001974"/>
    </source>
</evidence>
<keyword evidence="10" id="KW-1185">Reference proteome</keyword>
<evidence type="ECO:0000259" key="8">
    <source>
        <dbReference type="PROSITE" id="PS51387"/>
    </source>
</evidence>
<accession>A0ABW5AJ19</accession>
<keyword evidence="5" id="KW-0809">Transit peptide</keyword>
<comment type="cofactor">
    <cofactor evidence="1">
        <name>FAD</name>
        <dbReference type="ChEBI" id="CHEBI:57692"/>
    </cofactor>
</comment>
<dbReference type="SUPFAM" id="SSF55103">
    <property type="entry name" value="FAD-linked oxidases, C-terminal domain"/>
    <property type="match status" value="1"/>
</dbReference>
<dbReference type="InterPro" id="IPR016164">
    <property type="entry name" value="FAD-linked_Oxase-like_C"/>
</dbReference>
<keyword evidence="3" id="KW-0285">Flavoprotein</keyword>
<feature type="domain" description="FAD-binding PCMH-type" evidence="8">
    <location>
        <begin position="59"/>
        <end position="236"/>
    </location>
</feature>
<protein>
    <recommendedName>
        <fullName evidence="7">D-lactate dehydrogenase (cytochrome)</fullName>
        <ecNumber evidence="7">1.1.2.4</ecNumber>
    </recommendedName>
</protein>
<dbReference type="Pfam" id="PF01565">
    <property type="entry name" value="FAD_binding_4"/>
    <property type="match status" value="1"/>
</dbReference>
<evidence type="ECO:0000313" key="10">
    <source>
        <dbReference type="Proteomes" id="UP001597314"/>
    </source>
</evidence>
<dbReference type="PANTHER" id="PTHR11748">
    <property type="entry name" value="D-LACTATE DEHYDROGENASE"/>
    <property type="match status" value="1"/>
</dbReference>
<dbReference type="InterPro" id="IPR016169">
    <property type="entry name" value="FAD-bd_PCMH_sub2"/>
</dbReference>
<dbReference type="SUPFAM" id="SSF56176">
    <property type="entry name" value="FAD-binding/transporter-associated domain-like"/>
    <property type="match status" value="1"/>
</dbReference>
<organism evidence="9 10">
    <name type="scientific">Rhodoplanes azumiensis</name>
    <dbReference type="NCBI Taxonomy" id="1897628"/>
    <lineage>
        <taxon>Bacteria</taxon>
        <taxon>Pseudomonadati</taxon>
        <taxon>Pseudomonadota</taxon>
        <taxon>Alphaproteobacteria</taxon>
        <taxon>Hyphomicrobiales</taxon>
        <taxon>Nitrobacteraceae</taxon>
        <taxon>Rhodoplanes</taxon>
    </lineage>
</organism>
<keyword evidence="6" id="KW-0560">Oxidoreductase</keyword>
<evidence type="ECO:0000256" key="3">
    <source>
        <dbReference type="ARBA" id="ARBA00022630"/>
    </source>
</evidence>
<gene>
    <name evidence="9" type="ORF">ACFSOX_08560</name>
</gene>
<sequence>MSPLATPPLPTAPAAAPLRPLRSAVESVIATLAQEFGPSLVTTAAATREQHGNTASWLPSEAPDAVVFPQCTADVQKIVRICAAAGVPIVPFGTGTSLEGQVNAPFGGICVDTRDMNTVLAVHAEDLDVVVEPGVTRKQLNEYLRDQGLFFPLDPGADAALGGMAATRCSGTNAVRYGTMKDVTLALKVVLANGELMTTGTRAKKSAAGYDLTRLFVGSEGTLGIITELTLKLHGIPEAIAGGICPFPTVEAACNAVITTIQTGIPVARIELLDQLQVKAVNAYSKLELPEVPLLLVEFHGSEAGVAEQAAQFGDIAEELGGGPFDWATRPEDRTRLWQARHDAYWAAGALRRGTKSVASDVCVPISRLAECVVATQADIAASNLVAPIVGHVGDGNFHLGLLVDMDDADEVHRAKALLERLVERALAMDGTCTGEHGVGQGKMKYLKAELGAPALAAMAAIKHALDPAGIMNPGKIVPADVA</sequence>
<evidence type="ECO:0000313" key="9">
    <source>
        <dbReference type="EMBL" id="MFD2182201.1"/>
    </source>
</evidence>
<name>A0ABW5AJ19_9BRAD</name>
<dbReference type="PROSITE" id="PS51387">
    <property type="entry name" value="FAD_PCMH"/>
    <property type="match status" value="1"/>
</dbReference>
<comment type="caution">
    <text evidence="9">The sequence shown here is derived from an EMBL/GenBank/DDBJ whole genome shotgun (WGS) entry which is preliminary data.</text>
</comment>
<keyword evidence="4" id="KW-0274">FAD</keyword>
<dbReference type="Gene3D" id="3.30.70.2740">
    <property type="match status" value="1"/>
</dbReference>
<dbReference type="InterPro" id="IPR006094">
    <property type="entry name" value="Oxid_FAD_bind_N"/>
</dbReference>
<dbReference type="InterPro" id="IPR004113">
    <property type="entry name" value="FAD-bd_oxidored_4_C"/>
</dbReference>
<evidence type="ECO:0000256" key="5">
    <source>
        <dbReference type="ARBA" id="ARBA00022946"/>
    </source>
</evidence>
<dbReference type="InterPro" id="IPR036318">
    <property type="entry name" value="FAD-bd_PCMH-like_sf"/>
</dbReference>
<evidence type="ECO:0000256" key="2">
    <source>
        <dbReference type="ARBA" id="ARBA00008000"/>
    </source>
</evidence>
<dbReference type="Pfam" id="PF02913">
    <property type="entry name" value="FAD-oxidase_C"/>
    <property type="match status" value="1"/>
</dbReference>
<evidence type="ECO:0000256" key="6">
    <source>
        <dbReference type="ARBA" id="ARBA00023002"/>
    </source>
</evidence>
<dbReference type="PANTHER" id="PTHR11748:SF111">
    <property type="entry name" value="D-LACTATE DEHYDROGENASE, MITOCHONDRIAL-RELATED"/>
    <property type="match status" value="1"/>
</dbReference>
<dbReference type="RefSeq" id="WP_378477383.1">
    <property type="nucleotide sequence ID" value="NZ_JBHUIW010000007.1"/>
</dbReference>
<dbReference type="EC" id="1.1.2.4" evidence="7"/>
<dbReference type="InterPro" id="IPR016171">
    <property type="entry name" value="Vanillyl_alc_oxidase_C-sub2"/>
</dbReference>
<evidence type="ECO:0000256" key="4">
    <source>
        <dbReference type="ARBA" id="ARBA00022827"/>
    </source>
</evidence>
<reference evidence="10" key="1">
    <citation type="journal article" date="2019" name="Int. J. Syst. Evol. Microbiol.">
        <title>The Global Catalogue of Microorganisms (GCM) 10K type strain sequencing project: providing services to taxonomists for standard genome sequencing and annotation.</title>
        <authorList>
            <consortium name="The Broad Institute Genomics Platform"/>
            <consortium name="The Broad Institute Genome Sequencing Center for Infectious Disease"/>
            <person name="Wu L."/>
            <person name="Ma J."/>
        </authorList>
    </citation>
    <scope>NUCLEOTIDE SEQUENCE [LARGE SCALE GENOMIC DNA]</scope>
    <source>
        <strain evidence="10">CGMCC 1.6774</strain>
    </source>
</reference>
<dbReference type="InterPro" id="IPR016166">
    <property type="entry name" value="FAD-bd_PCMH"/>
</dbReference>
<dbReference type="Gene3D" id="3.30.465.10">
    <property type="match status" value="1"/>
</dbReference>
<dbReference type="Gene3D" id="1.10.45.10">
    <property type="entry name" value="Vanillyl-alcohol Oxidase, Chain A, domain 4"/>
    <property type="match status" value="1"/>
</dbReference>
<dbReference type="EMBL" id="JBHUIW010000007">
    <property type="protein sequence ID" value="MFD2182201.1"/>
    <property type="molecule type" value="Genomic_DNA"/>
</dbReference>
<comment type="similarity">
    <text evidence="2">Belongs to the FAD-binding oxidoreductase/transferase type 4 family.</text>
</comment>
<proteinExistence type="inferred from homology"/>
<evidence type="ECO:0000256" key="7">
    <source>
        <dbReference type="ARBA" id="ARBA00038897"/>
    </source>
</evidence>
<dbReference type="Proteomes" id="UP001597314">
    <property type="component" value="Unassembled WGS sequence"/>
</dbReference>